<sequence>MARSNKFSSINFNDIYEKKISSSSSATPTKNHSSRPSPSSSYASATSPHNGLAAGSSPYKGHLTHGRMLVLTRPASAPAPAPKPVAAAAAAALPPPQPDPSPPHPVQNRPEPDSDPISLRPLGRTGAGPSAAPLPSSPAPALEKDREVSFAVTSPKPDKFVPPHLRPGFAGREKRPGPDIQKQGGFRGGEPVPRQQGYYGSPGRYGEDGRPKSGGYDAVRTGGQADLNRASSFGSRPSSSG</sequence>
<dbReference type="FunCoup" id="A0A059DGK2">
    <property type="interactions" value="560"/>
</dbReference>
<organism evidence="2">
    <name type="scientific">Eucalyptus grandis</name>
    <name type="common">Flooded gum</name>
    <dbReference type="NCBI Taxonomy" id="71139"/>
    <lineage>
        <taxon>Eukaryota</taxon>
        <taxon>Viridiplantae</taxon>
        <taxon>Streptophyta</taxon>
        <taxon>Embryophyta</taxon>
        <taxon>Tracheophyta</taxon>
        <taxon>Spermatophyta</taxon>
        <taxon>Magnoliopsida</taxon>
        <taxon>eudicotyledons</taxon>
        <taxon>Gunneridae</taxon>
        <taxon>Pentapetalae</taxon>
        <taxon>rosids</taxon>
        <taxon>malvids</taxon>
        <taxon>Myrtales</taxon>
        <taxon>Myrtaceae</taxon>
        <taxon>Myrtoideae</taxon>
        <taxon>Eucalypteae</taxon>
        <taxon>Eucalyptus</taxon>
    </lineage>
</organism>
<gene>
    <name evidence="2" type="ORF">EUGRSUZ_A01872</name>
</gene>
<accession>A0A059DGK2</accession>
<dbReference type="InParanoid" id="A0A059DGK2"/>
<evidence type="ECO:0000256" key="1">
    <source>
        <dbReference type="SAM" id="MobiDB-lite"/>
    </source>
</evidence>
<dbReference type="EMBL" id="KK198753">
    <property type="protein sequence ID" value="KCW89589.1"/>
    <property type="molecule type" value="Genomic_DNA"/>
</dbReference>
<feature type="compositionally biased region" description="Low complexity" evidence="1">
    <location>
        <begin position="34"/>
        <end position="48"/>
    </location>
</feature>
<protein>
    <submittedName>
        <fullName evidence="2">Uncharacterized protein</fullName>
    </submittedName>
</protein>
<feature type="compositionally biased region" description="Pro residues" evidence="1">
    <location>
        <begin position="93"/>
        <end position="105"/>
    </location>
</feature>
<feature type="compositionally biased region" description="Polar residues" evidence="1">
    <location>
        <begin position="21"/>
        <end position="31"/>
    </location>
</feature>
<dbReference type="Gramene" id="KCW89589">
    <property type="protein sequence ID" value="KCW89589"/>
    <property type="gene ID" value="EUGRSUZ_A01872"/>
</dbReference>
<name>A0A059DGK2_EUCGR</name>
<dbReference type="OrthoDB" id="1937549at2759"/>
<feature type="compositionally biased region" description="Low complexity" evidence="1">
    <location>
        <begin position="231"/>
        <end position="241"/>
    </location>
</feature>
<feature type="region of interest" description="Disordered" evidence="1">
    <location>
        <begin position="18"/>
        <end position="241"/>
    </location>
</feature>
<reference evidence="2" key="1">
    <citation type="submission" date="2013-07" db="EMBL/GenBank/DDBJ databases">
        <title>The genome of Eucalyptus grandis.</title>
        <authorList>
            <person name="Schmutz J."/>
            <person name="Hayes R."/>
            <person name="Myburg A."/>
            <person name="Tuskan G."/>
            <person name="Grattapaglia D."/>
            <person name="Rokhsar D.S."/>
        </authorList>
    </citation>
    <scope>NUCLEOTIDE SEQUENCE</scope>
    <source>
        <tissue evidence="2">Leaf extractions</tissue>
    </source>
</reference>
<proteinExistence type="predicted"/>
<dbReference type="AlphaFoldDB" id="A0A059DGK2"/>
<dbReference type="OMA" id="YERIRTD"/>
<evidence type="ECO:0000313" key="2">
    <source>
        <dbReference type="EMBL" id="KCW89589.1"/>
    </source>
</evidence>
<dbReference type="KEGG" id="egr:104441066"/>
<dbReference type="eggNOG" id="ENOG502S1HY">
    <property type="taxonomic scope" value="Eukaryota"/>
</dbReference>